<dbReference type="SUPFAM" id="SSF140860">
    <property type="entry name" value="Pseudo ankyrin repeat-like"/>
    <property type="match status" value="1"/>
</dbReference>
<evidence type="ECO:0008006" key="3">
    <source>
        <dbReference type="Google" id="ProtNLM"/>
    </source>
</evidence>
<dbReference type="Pfam" id="PF00023">
    <property type="entry name" value="Ank"/>
    <property type="match status" value="1"/>
</dbReference>
<sequence>MEQMPAEAPILVLPPEAMAAILDRLGHADFCRARAAHPCFRVHSANEVWQSRRVRHWLRLAPETVCKAGRADILAFLYARRRVPRAIRLIESAAESGHTDVVRVILEDRRRQLAANPQGTGRTSQGDPHALIGEINTLRGGDGVTIDIQDAIHRAARCGHADIVRVLIAECGDDDQPVVMALGQVALQRVPLNRRRDRVDDPVGLLVACAHQTTVAKALLALAIAGATSQASITCILSRLAHCGDDMSDADQSHAYERVYADLCLQRNAHAADHLADQRVITHSDAIALVAARTSSDTIRMALTLAARLPGRDEAARFLEAVTGVSLDTPPAP</sequence>
<evidence type="ECO:0000313" key="1">
    <source>
        <dbReference type="EMBL" id="AGO84318.1"/>
    </source>
</evidence>
<dbReference type="Gene3D" id="1.25.40.20">
    <property type="entry name" value="Ankyrin repeat-containing domain"/>
    <property type="match status" value="1"/>
</dbReference>
<dbReference type="SUPFAM" id="SSF81383">
    <property type="entry name" value="F-box domain"/>
    <property type="match status" value="1"/>
</dbReference>
<protein>
    <recommendedName>
        <fullName evidence="3">Ankyrin repeat domain containing protein</fullName>
    </recommendedName>
</protein>
<dbReference type="InterPro" id="IPR036770">
    <property type="entry name" value="Ankyrin_rpt-contain_sf"/>
</dbReference>
<keyword evidence="2" id="KW-1185">Reference proteome</keyword>
<proteinExistence type="predicted"/>
<dbReference type="Proteomes" id="UP000204584">
    <property type="component" value="Segment"/>
</dbReference>
<dbReference type="InterPro" id="IPR036047">
    <property type="entry name" value="F-box-like_dom_sf"/>
</dbReference>
<gene>
    <name evidence="1" type="ORF">psal_cds_510</name>
</gene>
<dbReference type="InterPro" id="IPR002110">
    <property type="entry name" value="Ankyrin_rpt"/>
</dbReference>
<evidence type="ECO:0000313" key="2">
    <source>
        <dbReference type="Proteomes" id="UP000204584"/>
    </source>
</evidence>
<dbReference type="EMBL" id="KC977571">
    <property type="protein sequence ID" value="AGO84318.1"/>
    <property type="molecule type" value="Genomic_DNA"/>
</dbReference>
<dbReference type="RefSeq" id="YP_008437389.1">
    <property type="nucleotide sequence ID" value="NC_022098.1"/>
</dbReference>
<accession>S4VVC3</accession>
<reference evidence="1 2" key="1">
    <citation type="journal article" date="2013" name="Science">
        <title>Pandoraviruses: amoeba viruses with genomes up to 2.5 Mb reaching that of parasitic eukaryotes.</title>
        <authorList>
            <person name="Philippe N."/>
            <person name="Legendre M."/>
            <person name="Doutre G."/>
            <person name="Coute Y."/>
            <person name="Poirot O."/>
            <person name="Lescot M."/>
            <person name="Arslan D."/>
            <person name="Seltzer V."/>
            <person name="Bertaux L."/>
            <person name="Bruley C."/>
            <person name="Garin J."/>
            <person name="Claverie J.M."/>
            <person name="Abergel C."/>
        </authorList>
    </citation>
    <scope>NUCLEOTIDE SEQUENCE [LARGE SCALE GENOMIC DNA]</scope>
</reference>
<dbReference type="GeneID" id="16606105"/>
<dbReference type="KEGG" id="vg:16606105"/>
<organism evidence="1 2">
    <name type="scientific">Pandoravirus salinus</name>
    <dbReference type="NCBI Taxonomy" id="1349410"/>
    <lineage>
        <taxon>Viruses</taxon>
        <taxon>Pandoravirus</taxon>
    </lineage>
</organism>
<name>S4VVC3_9VIRU</name>